<keyword evidence="2" id="KW-1185">Reference proteome</keyword>
<evidence type="ECO:0000313" key="2">
    <source>
        <dbReference type="Proteomes" id="UP000024842"/>
    </source>
</evidence>
<dbReference type="EMBL" id="BAUP01000067">
    <property type="protein sequence ID" value="GAJ46164.1"/>
    <property type="molecule type" value="Genomic_DNA"/>
</dbReference>
<comment type="caution">
    <text evidence="1">The sequence shown here is derived from an EMBL/GenBank/DDBJ whole genome shotgun (WGS) entry which is preliminary data.</text>
</comment>
<sequence>MTNTSTNSIAPKFQPNLKNFPFPPPESGLLKKQIFEKVFCVSVESVRQLNDSKVKIPPPSECLDNWNNVSNDGKYGPSFDYLYDFQRKEILDSISEIQQKTISLLKK</sequence>
<protein>
    <submittedName>
        <fullName evidence="1">Uncharacterized protein</fullName>
    </submittedName>
</protein>
<reference evidence="1 2" key="1">
    <citation type="journal article" date="2014" name="FEMS Microbiol. Lett.">
        <title>Draft genome sequences of three Holospora species (Holospora obtusa, Holospora undulata, and Holospora elegans), endonuclear symbiotic bacteria of the ciliate Paramecium caudatum.</title>
        <authorList>
            <person name="Dohra H."/>
            <person name="Tanaka K."/>
            <person name="Suzuki T."/>
            <person name="Fujishima M."/>
            <person name="Suzuki H."/>
        </authorList>
    </citation>
    <scope>NUCLEOTIDE SEQUENCE [LARGE SCALE GENOMIC DNA]</scope>
    <source>
        <strain evidence="1 2">E1</strain>
    </source>
</reference>
<evidence type="ECO:0000313" key="1">
    <source>
        <dbReference type="EMBL" id="GAJ46164.1"/>
    </source>
</evidence>
<proteinExistence type="predicted"/>
<organism evidence="1 2">
    <name type="scientific">Holospora elegans E1</name>
    <dbReference type="NCBI Taxonomy" id="1427503"/>
    <lineage>
        <taxon>Bacteria</taxon>
        <taxon>Pseudomonadati</taxon>
        <taxon>Pseudomonadota</taxon>
        <taxon>Alphaproteobacteria</taxon>
        <taxon>Holosporales</taxon>
        <taxon>Holosporaceae</taxon>
        <taxon>Holospora</taxon>
    </lineage>
</organism>
<dbReference type="RefSeq" id="WP_035544335.1">
    <property type="nucleotide sequence ID" value="NZ_BAUP01000067.1"/>
</dbReference>
<name>A0A023DY56_9PROT</name>
<accession>A0A023DY56</accession>
<gene>
    <name evidence="1" type="ORF">HE1_00489</name>
</gene>
<dbReference type="AlphaFoldDB" id="A0A023DY56"/>
<dbReference type="Proteomes" id="UP000024842">
    <property type="component" value="Unassembled WGS sequence"/>
</dbReference>